<dbReference type="EMBL" id="JAOQJV010000005">
    <property type="protein sequence ID" value="MCU6699824.1"/>
    <property type="molecule type" value="Genomic_DNA"/>
</dbReference>
<name>A0ABT2S5F6_9FIRM</name>
<dbReference type="RefSeq" id="WP_199665978.1">
    <property type="nucleotide sequence ID" value="NZ_JAOQJV010000005.1"/>
</dbReference>
<sequence>MNEKAYKTMGLTGAANIAIGIVVMVVGVAAGVVAVIGGARLLKNREGLMF</sequence>
<evidence type="ECO:0000256" key="1">
    <source>
        <dbReference type="SAM" id="Phobius"/>
    </source>
</evidence>
<proteinExistence type="predicted"/>
<evidence type="ECO:0000313" key="2">
    <source>
        <dbReference type="EMBL" id="MCU6699824.1"/>
    </source>
</evidence>
<comment type="caution">
    <text evidence="2">The sequence shown here is derived from an EMBL/GenBank/DDBJ whole genome shotgun (WGS) entry which is preliminary data.</text>
</comment>
<evidence type="ECO:0008006" key="4">
    <source>
        <dbReference type="Google" id="ProtNLM"/>
    </source>
</evidence>
<reference evidence="2 3" key="1">
    <citation type="journal article" date="2021" name="ISME Commun">
        <title>Automated analysis of genomic sequences facilitates high-throughput and comprehensive description of bacteria.</title>
        <authorList>
            <person name="Hitch T.C.A."/>
        </authorList>
    </citation>
    <scope>NUCLEOTIDE SEQUENCE [LARGE SCALE GENOMIC DNA]</scope>
    <source>
        <strain evidence="2 3">Sanger_02</strain>
    </source>
</reference>
<evidence type="ECO:0000313" key="3">
    <source>
        <dbReference type="Proteomes" id="UP001207605"/>
    </source>
</evidence>
<dbReference type="Proteomes" id="UP001207605">
    <property type="component" value="Unassembled WGS sequence"/>
</dbReference>
<protein>
    <recommendedName>
        <fullName evidence="4">Class IIb bacteriocin, lactobin A/cerein 7B family</fullName>
    </recommendedName>
</protein>
<keyword evidence="1" id="KW-0812">Transmembrane</keyword>
<feature type="transmembrane region" description="Helical" evidence="1">
    <location>
        <begin position="17"/>
        <end position="42"/>
    </location>
</feature>
<gene>
    <name evidence="2" type="ORF">OCV65_06210</name>
</gene>
<keyword evidence="1" id="KW-1133">Transmembrane helix</keyword>
<accession>A0ABT2S5F6</accession>
<keyword evidence="3" id="KW-1185">Reference proteome</keyword>
<keyword evidence="1" id="KW-0472">Membrane</keyword>
<organism evidence="2 3">
    <name type="scientific">Dorea ammoniilytica</name>
    <dbReference type="NCBI Taxonomy" id="2981788"/>
    <lineage>
        <taxon>Bacteria</taxon>
        <taxon>Bacillati</taxon>
        <taxon>Bacillota</taxon>
        <taxon>Clostridia</taxon>
        <taxon>Lachnospirales</taxon>
        <taxon>Lachnospiraceae</taxon>
        <taxon>Dorea</taxon>
    </lineage>
</organism>